<dbReference type="InterPro" id="IPR002575">
    <property type="entry name" value="Aminoglycoside_PTrfase"/>
</dbReference>
<evidence type="ECO:0000313" key="2">
    <source>
        <dbReference type="EMBL" id="OQD97747.1"/>
    </source>
</evidence>
<evidence type="ECO:0000259" key="1">
    <source>
        <dbReference type="Pfam" id="PF01636"/>
    </source>
</evidence>
<dbReference type="EMBL" id="MDYO01000011">
    <property type="protein sequence ID" value="OQD97747.1"/>
    <property type="molecule type" value="Genomic_DNA"/>
</dbReference>
<dbReference type="PANTHER" id="PTHR21310">
    <property type="entry name" value="AMINOGLYCOSIDE PHOSPHOTRANSFERASE-RELATED-RELATED"/>
    <property type="match status" value="1"/>
</dbReference>
<protein>
    <recommendedName>
        <fullName evidence="1">Aminoglycoside phosphotransferase domain-containing protein</fullName>
    </recommendedName>
</protein>
<dbReference type="Pfam" id="PF01636">
    <property type="entry name" value="APH"/>
    <property type="match status" value="1"/>
</dbReference>
<organism evidence="2 3">
    <name type="scientific">Penicillium solitum</name>
    <dbReference type="NCBI Taxonomy" id="60172"/>
    <lineage>
        <taxon>Eukaryota</taxon>
        <taxon>Fungi</taxon>
        <taxon>Dikarya</taxon>
        <taxon>Ascomycota</taxon>
        <taxon>Pezizomycotina</taxon>
        <taxon>Eurotiomycetes</taxon>
        <taxon>Eurotiomycetidae</taxon>
        <taxon>Eurotiales</taxon>
        <taxon>Aspergillaceae</taxon>
        <taxon>Penicillium</taxon>
    </lineage>
</organism>
<dbReference type="InterPro" id="IPR051678">
    <property type="entry name" value="AGP_Transferase"/>
</dbReference>
<proteinExistence type="predicted"/>
<dbReference type="SUPFAM" id="SSF56112">
    <property type="entry name" value="Protein kinase-like (PK-like)"/>
    <property type="match status" value="1"/>
</dbReference>
<evidence type="ECO:0000313" key="3">
    <source>
        <dbReference type="Proteomes" id="UP000191612"/>
    </source>
</evidence>
<dbReference type="AlphaFoldDB" id="A0A1V6R8V4"/>
<dbReference type="Proteomes" id="UP000191612">
    <property type="component" value="Unassembled WGS sequence"/>
</dbReference>
<comment type="caution">
    <text evidence="2">The sequence shown here is derived from an EMBL/GenBank/DDBJ whole genome shotgun (WGS) entry which is preliminary data.</text>
</comment>
<reference evidence="3" key="1">
    <citation type="journal article" date="2017" name="Nat. Microbiol.">
        <title>Global analysis of biosynthetic gene clusters reveals vast potential of secondary metabolite production in Penicillium species.</title>
        <authorList>
            <person name="Nielsen J.C."/>
            <person name="Grijseels S."/>
            <person name="Prigent S."/>
            <person name="Ji B."/>
            <person name="Dainat J."/>
            <person name="Nielsen K.F."/>
            <person name="Frisvad J.C."/>
            <person name="Workman M."/>
            <person name="Nielsen J."/>
        </authorList>
    </citation>
    <scope>NUCLEOTIDE SEQUENCE [LARGE SCALE GENOMIC DNA]</scope>
    <source>
        <strain evidence="3">IBT 29525</strain>
    </source>
</reference>
<sequence length="296" mass="34289">MSEEPSKGCTACGWTLDQQEQCFYDSHVKLFYGASRRGVWSIGSDVVLKERPDEGPKNEVITLNYLTSNSKIPVPKILRDWVDGDGRYFVLQERIQGQTLEQSWSSLSKKQKVDIADGVIRIREQLRSFKSTSIQNVDHTPCCLSLLFSDRKPHGPFHSDNELWDAISLTLHDPPTRLFPQRALDNLKKRLPKCEPYVLTHCDLNLGNIMVKDGELAGILDWEFAAYYPIWYEYVSASWGWTEEDAEWKKLLRERMSVYGEGHDDAKDFWTDLRHLRKYPNLDEKGQEVLDRLSSD</sequence>
<dbReference type="STRING" id="60172.A0A1V6R8V4"/>
<gene>
    <name evidence="2" type="ORF">PENSOL_c011G01053</name>
</gene>
<feature type="domain" description="Aminoglycoside phosphotransferase" evidence="1">
    <location>
        <begin position="48"/>
        <end position="248"/>
    </location>
</feature>
<dbReference type="Gene3D" id="3.90.1200.10">
    <property type="match status" value="1"/>
</dbReference>
<dbReference type="PANTHER" id="PTHR21310:SF15">
    <property type="entry name" value="AMINOGLYCOSIDE PHOSPHOTRANSFERASE DOMAIN-CONTAINING PROTEIN"/>
    <property type="match status" value="1"/>
</dbReference>
<accession>A0A1V6R8V4</accession>
<dbReference type="CDD" id="cd05120">
    <property type="entry name" value="APH_ChoK_like"/>
    <property type="match status" value="1"/>
</dbReference>
<name>A0A1V6R8V4_9EURO</name>
<dbReference type="InterPro" id="IPR011009">
    <property type="entry name" value="Kinase-like_dom_sf"/>
</dbReference>
<keyword evidence="3" id="KW-1185">Reference proteome</keyword>